<evidence type="ECO:0000313" key="2">
    <source>
        <dbReference type="EMBL" id="SPC12602.1"/>
    </source>
</evidence>
<evidence type="ECO:0000256" key="1">
    <source>
        <dbReference type="SAM" id="MobiDB-lite"/>
    </source>
</evidence>
<comment type="caution">
    <text evidence="2">The sequence shown here is derived from an EMBL/GenBank/DDBJ whole genome shotgun (WGS) entry which is preliminary data.</text>
</comment>
<dbReference type="Proteomes" id="UP000256862">
    <property type="component" value="Chromosome CO2235"/>
</dbReference>
<accession>A0A375G1H3</accession>
<name>A0A375G1H3_9BURK</name>
<feature type="compositionally biased region" description="Basic residues" evidence="1">
    <location>
        <begin position="256"/>
        <end position="272"/>
    </location>
</feature>
<protein>
    <submittedName>
        <fullName evidence="2">Uncharacterized protein</fullName>
    </submittedName>
</protein>
<organism evidence="2">
    <name type="scientific">Cupriavidus oxalaticus</name>
    <dbReference type="NCBI Taxonomy" id="96344"/>
    <lineage>
        <taxon>Bacteria</taxon>
        <taxon>Pseudomonadati</taxon>
        <taxon>Pseudomonadota</taxon>
        <taxon>Betaproteobacteria</taxon>
        <taxon>Burkholderiales</taxon>
        <taxon>Burkholderiaceae</taxon>
        <taxon>Cupriavidus</taxon>
    </lineage>
</organism>
<feature type="region of interest" description="Disordered" evidence="1">
    <location>
        <begin position="163"/>
        <end position="359"/>
    </location>
</feature>
<sequence length="417" mass="46862">MAEEGHAAQHRLPAQAEGLGDPARNQRRHAQPQEAHHRSEHQRAARRGRGREIPGQRQRAHGIDAAQQHQLVEAPAGPAEEDAAEHVEAADHAQRLRAEHRVHAADIQVRRQVRGQEDQLHAADEIRQRHDDERRVPQRRAQRLPRIALVGADECGQRQLVHAPRHPGRRQHHQRQQHERGQPGAPAVGLRHHLPDRRRQQRPERAGPRHQPQHRAAQRRRHWPCRHRHRQRAAGAGHRSADRHPRAQRDADHALRGRQQHQPGHIRQRAGQHQRPEADPRGPCARQRLQQAPGEVLHGDGHGEVGDRDADVPRQRRHEDAQALAQAHGQAEHHGGAKQDRQGRTEAVQAGRRGGGRHGGRLAGLSLSLCARGGAWHVKHALNIPQGRPRVSGSLYRVNLALGRAAFRFAEGGPAPR</sequence>
<feature type="compositionally biased region" description="Basic and acidic residues" evidence="1">
    <location>
        <begin position="114"/>
        <end position="136"/>
    </location>
</feature>
<feature type="compositionally biased region" description="Basic and acidic residues" evidence="1">
    <location>
        <begin position="34"/>
        <end position="43"/>
    </location>
</feature>
<feature type="compositionally biased region" description="Basic residues" evidence="1">
    <location>
        <begin position="163"/>
        <end position="175"/>
    </location>
</feature>
<feature type="region of interest" description="Disordered" evidence="1">
    <location>
        <begin position="1"/>
        <end position="88"/>
    </location>
</feature>
<feature type="region of interest" description="Disordered" evidence="1">
    <location>
        <begin position="113"/>
        <end position="147"/>
    </location>
</feature>
<feature type="compositionally biased region" description="Basic and acidic residues" evidence="1">
    <location>
        <begin position="239"/>
        <end position="255"/>
    </location>
</feature>
<reference evidence="2" key="1">
    <citation type="submission" date="2018-01" db="EMBL/GenBank/DDBJ databases">
        <authorList>
            <person name="Clerissi C."/>
        </authorList>
    </citation>
    <scope>NUCLEOTIDE SEQUENCE</scope>
    <source>
        <strain evidence="2">Cupriavidus oxalaticus LMG 2235</strain>
    </source>
</reference>
<feature type="compositionally biased region" description="Basic and acidic residues" evidence="1">
    <location>
        <begin position="330"/>
        <end position="344"/>
    </location>
</feature>
<dbReference type="EMBL" id="OGUS01000115">
    <property type="protein sequence ID" value="SPC12602.1"/>
    <property type="molecule type" value="Genomic_DNA"/>
</dbReference>
<proteinExistence type="predicted"/>
<dbReference type="AlphaFoldDB" id="A0A375G1H3"/>
<feature type="compositionally biased region" description="Basic and acidic residues" evidence="1">
    <location>
        <begin position="297"/>
        <end position="321"/>
    </location>
</feature>
<gene>
    <name evidence="2" type="ORF">CO2235_150257</name>
</gene>
<feature type="compositionally biased region" description="Basic and acidic residues" evidence="1">
    <location>
        <begin position="197"/>
        <end position="207"/>
    </location>
</feature>
<feature type="compositionally biased region" description="Basic residues" evidence="1">
    <location>
        <begin position="211"/>
        <end position="232"/>
    </location>
</feature>